<keyword evidence="1" id="KW-0853">WD repeat</keyword>
<accession>A0AAE1K172</accession>
<dbReference type="PANTHER" id="PTHR22838:SF23">
    <property type="entry name" value="WD REPEAT-CONTAINING PROTEIN WDS HOMOLOG"/>
    <property type="match status" value="1"/>
</dbReference>
<comment type="caution">
    <text evidence="4">The sequence shown here is derived from an EMBL/GenBank/DDBJ whole genome shotgun (WGS) entry which is preliminary data.</text>
</comment>
<dbReference type="Pfam" id="PF23627">
    <property type="entry name" value="LisH_WDR26"/>
    <property type="match status" value="1"/>
</dbReference>
<dbReference type="InterPro" id="IPR006594">
    <property type="entry name" value="LisH"/>
</dbReference>
<organism evidence="4 5">
    <name type="scientific">Acacia crassicarpa</name>
    <name type="common">northern wattle</name>
    <dbReference type="NCBI Taxonomy" id="499986"/>
    <lineage>
        <taxon>Eukaryota</taxon>
        <taxon>Viridiplantae</taxon>
        <taxon>Streptophyta</taxon>
        <taxon>Embryophyta</taxon>
        <taxon>Tracheophyta</taxon>
        <taxon>Spermatophyta</taxon>
        <taxon>Magnoliopsida</taxon>
        <taxon>eudicotyledons</taxon>
        <taxon>Gunneridae</taxon>
        <taxon>Pentapetalae</taxon>
        <taxon>rosids</taxon>
        <taxon>fabids</taxon>
        <taxon>Fabales</taxon>
        <taxon>Fabaceae</taxon>
        <taxon>Caesalpinioideae</taxon>
        <taxon>mimosoid clade</taxon>
        <taxon>Acacieae</taxon>
        <taxon>Acacia</taxon>
    </lineage>
</organism>
<evidence type="ECO:0000256" key="1">
    <source>
        <dbReference type="ARBA" id="ARBA00022574"/>
    </source>
</evidence>
<feature type="domain" description="CTLH" evidence="3">
    <location>
        <begin position="48"/>
        <end position="105"/>
    </location>
</feature>
<dbReference type="EMBL" id="JAWXYG010000003">
    <property type="protein sequence ID" value="KAK4277754.1"/>
    <property type="molecule type" value="Genomic_DNA"/>
</dbReference>
<dbReference type="Proteomes" id="UP001293593">
    <property type="component" value="Unassembled WGS sequence"/>
</dbReference>
<name>A0AAE1K172_9FABA</name>
<reference evidence="4" key="1">
    <citation type="submission" date="2023-10" db="EMBL/GenBank/DDBJ databases">
        <title>Chromosome-level genome of the transformable northern wattle, Acacia crassicarpa.</title>
        <authorList>
            <person name="Massaro I."/>
            <person name="Sinha N.R."/>
            <person name="Poethig S."/>
            <person name="Leichty A.R."/>
        </authorList>
    </citation>
    <scope>NUCLEOTIDE SEQUENCE</scope>
    <source>
        <strain evidence="4">Acra3RX</strain>
        <tissue evidence="4">Leaf</tissue>
    </source>
</reference>
<dbReference type="PROSITE" id="PS50897">
    <property type="entry name" value="CTLH"/>
    <property type="match status" value="1"/>
</dbReference>
<dbReference type="AlphaFoldDB" id="A0AAE1K172"/>
<evidence type="ECO:0000259" key="3">
    <source>
        <dbReference type="PROSITE" id="PS50897"/>
    </source>
</evidence>
<protein>
    <recommendedName>
        <fullName evidence="3">CTLH domain-containing protein</fullName>
    </recommendedName>
</protein>
<evidence type="ECO:0000313" key="5">
    <source>
        <dbReference type="Proteomes" id="UP001293593"/>
    </source>
</evidence>
<dbReference type="InterPro" id="IPR006595">
    <property type="entry name" value="CTLH_C"/>
</dbReference>
<evidence type="ECO:0000313" key="4">
    <source>
        <dbReference type="EMBL" id="KAK4277754.1"/>
    </source>
</evidence>
<evidence type="ECO:0000256" key="2">
    <source>
        <dbReference type="ARBA" id="ARBA00022737"/>
    </source>
</evidence>
<sequence length="228" mass="25723">MENSSDLLGSKGLIKKLEFVRIIIQCLYALGYSKSASLLELESGISFKFAEFQLLESQILNGDWDGCVSTLNLLKDMIDETRESALFLVFRQCLLEYLSCGQDSLALNVLRKQVATLHVDKCKVHSLANSLLSLKDAELGLIDDTIVHDLRRKLLTDLEKLLPPPITVPERRLEHLVESTLTSWIDSCMYNCSSNPMNDLMIHNAFSCVYNLHTKNSDQSDKKLSSDH</sequence>
<dbReference type="PROSITE" id="PS50896">
    <property type="entry name" value="LISH"/>
    <property type="match status" value="1"/>
</dbReference>
<dbReference type="SMART" id="SM00668">
    <property type="entry name" value="CTLH"/>
    <property type="match status" value="1"/>
</dbReference>
<gene>
    <name evidence="4" type="ORF">QN277_015703</name>
</gene>
<keyword evidence="5" id="KW-1185">Reference proteome</keyword>
<keyword evidence="2" id="KW-0677">Repeat</keyword>
<dbReference type="InterPro" id="IPR051350">
    <property type="entry name" value="WD_repeat-ST_regulator"/>
</dbReference>
<proteinExistence type="predicted"/>
<dbReference type="PANTHER" id="PTHR22838">
    <property type="entry name" value="WD REPEAT PROTEIN 26-RELATED"/>
    <property type="match status" value="1"/>
</dbReference>